<evidence type="ECO:0000313" key="3">
    <source>
        <dbReference type="Proteomes" id="UP000824175"/>
    </source>
</evidence>
<dbReference type="AlphaFoldDB" id="A0A9D1HPH5"/>
<dbReference type="EMBL" id="DVMJ01000089">
    <property type="protein sequence ID" value="HIU14420.1"/>
    <property type="molecule type" value="Genomic_DNA"/>
</dbReference>
<accession>A0A9D1HPH5</accession>
<reference evidence="2" key="1">
    <citation type="submission" date="2020-10" db="EMBL/GenBank/DDBJ databases">
        <authorList>
            <person name="Gilroy R."/>
        </authorList>
    </citation>
    <scope>NUCLEOTIDE SEQUENCE</scope>
    <source>
        <strain evidence="2">CHK195-11698</strain>
    </source>
</reference>
<reference evidence="2" key="2">
    <citation type="journal article" date="2021" name="PeerJ">
        <title>Extensive microbial diversity within the chicken gut microbiome revealed by metagenomics and culture.</title>
        <authorList>
            <person name="Gilroy R."/>
            <person name="Ravi A."/>
            <person name="Getino M."/>
            <person name="Pursley I."/>
            <person name="Horton D.L."/>
            <person name="Alikhan N.F."/>
            <person name="Baker D."/>
            <person name="Gharbi K."/>
            <person name="Hall N."/>
            <person name="Watson M."/>
            <person name="Adriaenssens E.M."/>
            <person name="Foster-Nyarko E."/>
            <person name="Jarju S."/>
            <person name="Secka A."/>
            <person name="Antonio M."/>
            <person name="Oren A."/>
            <person name="Chaudhuri R.R."/>
            <person name="La Ragione R."/>
            <person name="Hildebrand F."/>
            <person name="Pallen M.J."/>
        </authorList>
    </citation>
    <scope>NUCLEOTIDE SEQUENCE</scope>
    <source>
        <strain evidence="2">CHK195-11698</strain>
    </source>
</reference>
<keyword evidence="1" id="KW-0472">Membrane</keyword>
<organism evidence="2 3">
    <name type="scientific">Candidatus Fimiplasma intestinipullorum</name>
    <dbReference type="NCBI Taxonomy" id="2840825"/>
    <lineage>
        <taxon>Bacteria</taxon>
        <taxon>Bacillati</taxon>
        <taxon>Bacillota</taxon>
        <taxon>Clostridia</taxon>
        <taxon>Eubacteriales</taxon>
        <taxon>Candidatus Fimiplasma</taxon>
    </lineage>
</organism>
<evidence type="ECO:0008006" key="4">
    <source>
        <dbReference type="Google" id="ProtNLM"/>
    </source>
</evidence>
<name>A0A9D1HPH5_9FIRM</name>
<proteinExistence type="predicted"/>
<dbReference type="Proteomes" id="UP000824175">
    <property type="component" value="Unassembled WGS sequence"/>
</dbReference>
<protein>
    <recommendedName>
        <fullName evidence="4">YcxB-like protein domain-containing protein</fullName>
    </recommendedName>
</protein>
<feature type="transmembrane region" description="Helical" evidence="1">
    <location>
        <begin position="21"/>
        <end position="46"/>
    </location>
</feature>
<evidence type="ECO:0000256" key="1">
    <source>
        <dbReference type="SAM" id="Phobius"/>
    </source>
</evidence>
<keyword evidence="1" id="KW-1133">Transmembrane helix</keyword>
<sequence length="164" mass="18917">MIQVEYQLDPKLFRKTYIQVVGMYYIKLYLIVLAFMLLFTAAFSSISNQIAFLGALEGIIMAFFPIFFISLLCAYGITYFDTRKTLKKHPEFTQGHFKVRFDRNSALVRLNDQNHRLAYKGAKVYKLYNGACVLYYLDGGHLVIPAHLLTKEQIKKIKAEVQAA</sequence>
<feature type="transmembrane region" description="Helical" evidence="1">
    <location>
        <begin position="58"/>
        <end position="80"/>
    </location>
</feature>
<keyword evidence="1" id="KW-0812">Transmembrane</keyword>
<gene>
    <name evidence="2" type="ORF">IAD15_10190</name>
</gene>
<evidence type="ECO:0000313" key="2">
    <source>
        <dbReference type="EMBL" id="HIU14420.1"/>
    </source>
</evidence>
<comment type="caution">
    <text evidence="2">The sequence shown here is derived from an EMBL/GenBank/DDBJ whole genome shotgun (WGS) entry which is preliminary data.</text>
</comment>